<dbReference type="Pfam" id="PF22527">
    <property type="entry name" value="DEXQc_Suv3"/>
    <property type="match status" value="1"/>
</dbReference>
<dbReference type="InterPro" id="IPR044774">
    <property type="entry name" value="Suv3_DEXQc"/>
</dbReference>
<evidence type="ECO:0000256" key="7">
    <source>
        <dbReference type="ARBA" id="ARBA00022946"/>
    </source>
</evidence>
<evidence type="ECO:0000256" key="8">
    <source>
        <dbReference type="ARBA" id="ARBA00023128"/>
    </source>
</evidence>
<reference evidence="12 13" key="1">
    <citation type="journal article" date="2018" name="Evol. Lett.">
        <title>Horizontal gene cluster transfer increased hallucinogenic mushroom diversity.</title>
        <authorList>
            <person name="Reynolds H.T."/>
            <person name="Vijayakumar V."/>
            <person name="Gluck-Thaler E."/>
            <person name="Korotkin H.B."/>
            <person name="Matheny P.B."/>
            <person name="Slot J.C."/>
        </authorList>
    </citation>
    <scope>NUCLEOTIDE SEQUENCE [LARGE SCALE GENOMIC DNA]</scope>
    <source>
        <strain evidence="12 13">2629</strain>
    </source>
</reference>
<dbReference type="InterPro" id="IPR022192">
    <property type="entry name" value="SUV3_C"/>
</dbReference>
<dbReference type="GO" id="GO:0016787">
    <property type="term" value="F:hydrolase activity"/>
    <property type="evidence" value="ECO:0007669"/>
    <property type="project" value="UniProtKB-KW"/>
</dbReference>
<dbReference type="GO" id="GO:0005524">
    <property type="term" value="F:ATP binding"/>
    <property type="evidence" value="ECO:0007669"/>
    <property type="project" value="UniProtKB-KW"/>
</dbReference>
<protein>
    <recommendedName>
        <fullName evidence="2">RNA helicase</fullName>
        <ecNumber evidence="2">3.6.4.13</ecNumber>
    </recommendedName>
</protein>
<dbReference type="Pfam" id="PF00271">
    <property type="entry name" value="Helicase_C"/>
    <property type="match status" value="1"/>
</dbReference>
<dbReference type="PANTHER" id="PTHR12131:SF1">
    <property type="entry name" value="ATP-DEPENDENT RNA HELICASE SUPV3L1, MITOCHONDRIAL-RELATED"/>
    <property type="match status" value="1"/>
</dbReference>
<keyword evidence="3" id="KW-0547">Nucleotide-binding</keyword>
<dbReference type="STRING" id="181874.A0A409VHU5"/>
<evidence type="ECO:0000256" key="5">
    <source>
        <dbReference type="ARBA" id="ARBA00022806"/>
    </source>
</evidence>
<evidence type="ECO:0000256" key="3">
    <source>
        <dbReference type="ARBA" id="ARBA00022741"/>
    </source>
</evidence>
<evidence type="ECO:0000256" key="10">
    <source>
        <dbReference type="SAM" id="MobiDB-lite"/>
    </source>
</evidence>
<dbReference type="InterPro" id="IPR055206">
    <property type="entry name" value="DEXQc_SUV3"/>
</dbReference>
<sequence length="835" mass="93340">MLRISSCQQSIWALGQTSRVGSKRFISSGNTGKDLLNLDFLQPFSQKSVRRPPPVASSSSLRPPTGHYPRRGPNHASGSKNFDGSGRIPEGSRGSARYEQQQPHIPKITPSSVIPYFEANVTTWCRQMRTLKRLETFGFPLEESKRLLMLFAQEVQHGKLSGSEDASFHMLDRFAQTHEESSIDTIYSTIFFSWLTQTEHAHRSRIIKKARVSSSTLALADELMETTSCYYPADNFPFARTMHRKVIMHVGPTNSGKTYHALRALAAAKTGVYASPLRLLAHEIWERLNTGQIQPLGIEKDPSDTQNSSGGNPRWERPCNMITGEEQRIMGEDVGLLSCTVEMLGYQAKSDVAVIDEIQMIGDPDRGAAWTDAVLGLAAKELHLCGEETVIPVVENLLKDTGDELIIRRYERLTPLAVEEESLQGDFTNVRKGDCIVTFSRSNIFGIKKMVEEKTGMRCAVVYGRLPPEVRSEQAALFNDPNSGYDVIIGSDAIGMGLNLKIKRVVFESLHKFSAGGINPLSVSSVKQIAGRAGRYGLHADAGGSTTTLHAQDMAYLKQCLDTPYVAVDYGRISPSKEGLSTTMSILPEGSSIETAFDAHRFIGKIPPHLRYSSQNQLDQVYDVIDNEWADMPMEAKMLLLYAPVPWRDTKTVDIIKNCLTMFSETMSVQFDKAIEGTKFMSILDEVEEKMKDQKSTNSLEDIDIPNASDKLMLLESFHKATVFYIWMSFRHPVAYSNFEQVSALKERIEVVLNFMLDVISKKENLLQFKQLGGKGRRATAKAQDYSPRRETEKLQYLNKLDLQKLKLSKEMGGPTLKSYPTKSSSNTSSPKEYS</sequence>
<dbReference type="Gene3D" id="3.40.50.300">
    <property type="entry name" value="P-loop containing nucleotide triphosphate hydrolases"/>
    <property type="match status" value="2"/>
</dbReference>
<dbReference type="EC" id="3.6.4.13" evidence="2"/>
<feature type="region of interest" description="Disordered" evidence="10">
    <location>
        <begin position="295"/>
        <end position="318"/>
    </location>
</feature>
<dbReference type="Proteomes" id="UP000284842">
    <property type="component" value="Unassembled WGS sequence"/>
</dbReference>
<dbReference type="CDD" id="cd18805">
    <property type="entry name" value="SF2_C_suv3"/>
    <property type="match status" value="1"/>
</dbReference>
<dbReference type="AlphaFoldDB" id="A0A409VHU5"/>
<dbReference type="SUPFAM" id="SSF52540">
    <property type="entry name" value="P-loop containing nucleoside triphosphate hydrolases"/>
    <property type="match status" value="1"/>
</dbReference>
<keyword evidence="4" id="KW-0378">Hydrolase</keyword>
<dbReference type="Pfam" id="PF12513">
    <property type="entry name" value="SUV3_C"/>
    <property type="match status" value="1"/>
</dbReference>
<dbReference type="Gene3D" id="1.20.58.1080">
    <property type="match status" value="1"/>
</dbReference>
<evidence type="ECO:0000256" key="6">
    <source>
        <dbReference type="ARBA" id="ARBA00022840"/>
    </source>
</evidence>
<dbReference type="FunFam" id="3.40.50.300:FF:000957">
    <property type="entry name" value="ATP-dependent RNA helicase SUV3L, mitochondrial"/>
    <property type="match status" value="1"/>
</dbReference>
<evidence type="ECO:0000256" key="1">
    <source>
        <dbReference type="ARBA" id="ARBA00004173"/>
    </source>
</evidence>
<name>A0A409VHU5_9AGAR</name>
<dbReference type="EMBL" id="NHTK01006057">
    <property type="protein sequence ID" value="PPQ65827.1"/>
    <property type="molecule type" value="Genomic_DNA"/>
</dbReference>
<comment type="subcellular location">
    <subcellularLocation>
        <location evidence="1">Mitochondrion</location>
    </subcellularLocation>
</comment>
<evidence type="ECO:0000313" key="13">
    <source>
        <dbReference type="Proteomes" id="UP000284842"/>
    </source>
</evidence>
<keyword evidence="8" id="KW-0496">Mitochondrion</keyword>
<proteinExistence type="predicted"/>
<dbReference type="GO" id="GO:0000965">
    <property type="term" value="P:mitochondrial RNA 3'-end processing"/>
    <property type="evidence" value="ECO:0007669"/>
    <property type="project" value="TreeGrafter"/>
</dbReference>
<feature type="domain" description="Helicase C-terminal" evidence="11">
    <location>
        <begin position="422"/>
        <end position="581"/>
    </location>
</feature>
<evidence type="ECO:0000256" key="4">
    <source>
        <dbReference type="ARBA" id="ARBA00022801"/>
    </source>
</evidence>
<dbReference type="FunCoup" id="A0A409VHU5">
    <property type="interactions" value="309"/>
</dbReference>
<feature type="region of interest" description="Disordered" evidence="10">
    <location>
        <begin position="47"/>
        <end position="102"/>
    </location>
</feature>
<evidence type="ECO:0000259" key="11">
    <source>
        <dbReference type="PROSITE" id="PS51194"/>
    </source>
</evidence>
<comment type="caution">
    <text evidence="12">The sequence shown here is derived from an EMBL/GenBank/DDBJ whole genome shotgun (WGS) entry which is preliminary data.</text>
</comment>
<evidence type="ECO:0000313" key="12">
    <source>
        <dbReference type="EMBL" id="PPQ65827.1"/>
    </source>
</evidence>
<dbReference type="GO" id="GO:0045025">
    <property type="term" value="C:mitochondrial degradosome"/>
    <property type="evidence" value="ECO:0007669"/>
    <property type="project" value="TreeGrafter"/>
</dbReference>
<dbReference type="PROSITE" id="PS51194">
    <property type="entry name" value="HELICASE_CTER"/>
    <property type="match status" value="1"/>
</dbReference>
<dbReference type="OrthoDB" id="6692397at2759"/>
<keyword evidence="6" id="KW-0067">ATP-binding</keyword>
<dbReference type="CDD" id="cd17913">
    <property type="entry name" value="DEXQc_Suv3"/>
    <property type="match status" value="1"/>
</dbReference>
<dbReference type="InParanoid" id="A0A409VHU5"/>
<gene>
    <name evidence="12" type="ORF">CVT24_012054</name>
</gene>
<feature type="region of interest" description="Disordered" evidence="10">
    <location>
        <begin position="810"/>
        <end position="835"/>
    </location>
</feature>
<evidence type="ECO:0000256" key="2">
    <source>
        <dbReference type="ARBA" id="ARBA00012552"/>
    </source>
</evidence>
<dbReference type="PANTHER" id="PTHR12131">
    <property type="entry name" value="ATP-DEPENDENT RNA AND DNA HELICASE"/>
    <property type="match status" value="1"/>
</dbReference>
<dbReference type="InterPro" id="IPR001650">
    <property type="entry name" value="Helicase_C-like"/>
</dbReference>
<dbReference type="FunFam" id="3.40.50.300:FF:000269">
    <property type="entry name" value="ATP-dependent RNA helicase SUPV3L1, mitochondrial"/>
    <property type="match status" value="1"/>
</dbReference>
<keyword evidence="13" id="KW-1185">Reference proteome</keyword>
<keyword evidence="5" id="KW-0347">Helicase</keyword>
<keyword evidence="7" id="KW-0809">Transit peptide</keyword>
<organism evidence="12 13">
    <name type="scientific">Panaeolus cyanescens</name>
    <dbReference type="NCBI Taxonomy" id="181874"/>
    <lineage>
        <taxon>Eukaryota</taxon>
        <taxon>Fungi</taxon>
        <taxon>Dikarya</taxon>
        <taxon>Basidiomycota</taxon>
        <taxon>Agaricomycotina</taxon>
        <taxon>Agaricomycetes</taxon>
        <taxon>Agaricomycetidae</taxon>
        <taxon>Agaricales</taxon>
        <taxon>Agaricineae</taxon>
        <taxon>Galeropsidaceae</taxon>
        <taxon>Panaeolus</taxon>
    </lineage>
</organism>
<feature type="compositionally biased region" description="Low complexity" evidence="10">
    <location>
        <begin position="819"/>
        <end position="835"/>
    </location>
</feature>
<dbReference type="InterPro" id="IPR027417">
    <property type="entry name" value="P-loop_NTPase"/>
</dbReference>
<accession>A0A409VHU5</accession>
<comment type="catalytic activity">
    <reaction evidence="9">
        <text>ATP + H2O = ADP + phosphate + H(+)</text>
        <dbReference type="Rhea" id="RHEA:13065"/>
        <dbReference type="ChEBI" id="CHEBI:15377"/>
        <dbReference type="ChEBI" id="CHEBI:15378"/>
        <dbReference type="ChEBI" id="CHEBI:30616"/>
        <dbReference type="ChEBI" id="CHEBI:43474"/>
        <dbReference type="ChEBI" id="CHEBI:456216"/>
        <dbReference type="EC" id="3.6.4.13"/>
    </reaction>
</comment>
<evidence type="ECO:0000256" key="9">
    <source>
        <dbReference type="ARBA" id="ARBA00047984"/>
    </source>
</evidence>
<dbReference type="SMART" id="SM00490">
    <property type="entry name" value="HELICc"/>
    <property type="match status" value="1"/>
</dbReference>
<dbReference type="InterPro" id="IPR050699">
    <property type="entry name" value="RNA-DNA_Helicase"/>
</dbReference>
<dbReference type="GO" id="GO:0003724">
    <property type="term" value="F:RNA helicase activity"/>
    <property type="evidence" value="ECO:0007669"/>
    <property type="project" value="UniProtKB-EC"/>
</dbReference>
<dbReference type="Gene3D" id="1.20.272.40">
    <property type="match status" value="1"/>
</dbReference>